<proteinExistence type="predicted"/>
<keyword evidence="3" id="KW-1185">Reference proteome</keyword>
<organism evidence="2 3">
    <name type="scientific">Janibacter hoylei PVAS-1</name>
    <dbReference type="NCBI Taxonomy" id="1210046"/>
    <lineage>
        <taxon>Bacteria</taxon>
        <taxon>Bacillati</taxon>
        <taxon>Actinomycetota</taxon>
        <taxon>Actinomycetes</taxon>
        <taxon>Micrococcales</taxon>
        <taxon>Intrasporangiaceae</taxon>
        <taxon>Janibacter</taxon>
    </lineage>
</organism>
<dbReference type="EMBL" id="PIPF01000007">
    <property type="protein sequence ID" value="RWU83620.1"/>
    <property type="molecule type" value="Genomic_DNA"/>
</dbReference>
<evidence type="ECO:0000313" key="2">
    <source>
        <dbReference type="EMBL" id="RWU83620.1"/>
    </source>
</evidence>
<dbReference type="OrthoDB" id="4774131at2"/>
<keyword evidence="1" id="KW-0472">Membrane</keyword>
<keyword evidence="1" id="KW-1133">Transmembrane helix</keyword>
<comment type="caution">
    <text evidence="2">The sequence shown here is derived from an EMBL/GenBank/DDBJ whole genome shotgun (WGS) entry which is preliminary data.</text>
</comment>
<feature type="transmembrane region" description="Helical" evidence="1">
    <location>
        <begin position="37"/>
        <end position="61"/>
    </location>
</feature>
<feature type="transmembrane region" description="Helical" evidence="1">
    <location>
        <begin position="67"/>
        <end position="95"/>
    </location>
</feature>
<keyword evidence="1" id="KW-0812">Transmembrane</keyword>
<dbReference type="AlphaFoldDB" id="A0A444B5E2"/>
<reference evidence="2 3" key="1">
    <citation type="journal article" date="2009" name="Int. J. Syst. Evol. Microbiol.">
        <title>Janibacter hoylei sp. nov., Bacillus isronensis sp. nov. and Bacillus aryabhattai sp. nov., isolated from cryotubes used for collecting air from the upper atmosphere.</title>
        <authorList>
            <person name="Shivaji S."/>
            <person name="Chaturvedi P."/>
            <person name="Begum Z."/>
            <person name="Pindi P.K."/>
            <person name="Manorama R."/>
            <person name="Padmanaban D.A."/>
            <person name="Shouche Y.S."/>
            <person name="Pawar S."/>
            <person name="Vaishampayan P."/>
            <person name="Dutt C.B."/>
            <person name="Datta G.N."/>
            <person name="Manchanda R.K."/>
            <person name="Rao U.R."/>
            <person name="Bhargava P.M."/>
            <person name="Narlikar J.V."/>
        </authorList>
    </citation>
    <scope>NUCLEOTIDE SEQUENCE [LARGE SCALE GENOMIC DNA]</scope>
    <source>
        <strain evidence="2 3">PVAS-1</strain>
    </source>
</reference>
<evidence type="ECO:0000256" key="1">
    <source>
        <dbReference type="SAM" id="Phobius"/>
    </source>
</evidence>
<dbReference type="Proteomes" id="UP000288711">
    <property type="component" value="Unassembled WGS sequence"/>
</dbReference>
<protein>
    <submittedName>
        <fullName evidence="2">Sulfate permease</fullName>
    </submittedName>
</protein>
<gene>
    <name evidence="2" type="ORF">CWN80_07580</name>
</gene>
<evidence type="ECO:0000313" key="3">
    <source>
        <dbReference type="Proteomes" id="UP000288711"/>
    </source>
</evidence>
<accession>A0A444B5E2</accession>
<dbReference type="RefSeq" id="WP_051987926.1">
    <property type="nucleotide sequence ID" value="NZ_ALWX01000025.1"/>
</dbReference>
<sequence length="125" mass="14040">MIRQSMNLSERGYGVFQYAPTNLLLGAIRYRRRGLKWGIPAMLLLGGGYYYATAICHTIILREGPGPLYLLVLLFAWNALKFFWIGPVSLVQLVLVQAQERRVRRVADVGEGEGSRQMSEAPGIL</sequence>
<name>A0A444B5E2_9MICO</name>